<dbReference type="PANTHER" id="PTHR43649">
    <property type="entry name" value="ARABINOSE-BINDING PROTEIN-RELATED"/>
    <property type="match status" value="1"/>
</dbReference>
<name>A0A5C1QIZ9_9SPIO</name>
<keyword evidence="5" id="KW-1185">Reference proteome</keyword>
<comment type="similarity">
    <text evidence="2">Belongs to the bacterial solute-binding protein 1 family.</text>
</comment>
<dbReference type="GO" id="GO:0042597">
    <property type="term" value="C:periplasmic space"/>
    <property type="evidence" value="ECO:0007669"/>
    <property type="project" value="UniProtKB-SubCell"/>
</dbReference>
<evidence type="ECO:0000313" key="4">
    <source>
        <dbReference type="EMBL" id="QEN08135.1"/>
    </source>
</evidence>
<dbReference type="InterPro" id="IPR050490">
    <property type="entry name" value="Bact_solute-bd_prot1"/>
</dbReference>
<feature type="signal peptide" evidence="3">
    <location>
        <begin position="1"/>
        <end position="20"/>
    </location>
</feature>
<dbReference type="Gene3D" id="3.40.190.10">
    <property type="entry name" value="Periplasmic binding protein-like II"/>
    <property type="match status" value="2"/>
</dbReference>
<dbReference type="PANTHER" id="PTHR43649:SF12">
    <property type="entry name" value="DIACETYLCHITOBIOSE BINDING PROTEIN DASA"/>
    <property type="match status" value="1"/>
</dbReference>
<dbReference type="SUPFAM" id="SSF53850">
    <property type="entry name" value="Periplasmic binding protein-like II"/>
    <property type="match status" value="1"/>
</dbReference>
<organism evidence="4 5">
    <name type="scientific">Oceanispirochaeta crateris</name>
    <dbReference type="NCBI Taxonomy" id="2518645"/>
    <lineage>
        <taxon>Bacteria</taxon>
        <taxon>Pseudomonadati</taxon>
        <taxon>Spirochaetota</taxon>
        <taxon>Spirochaetia</taxon>
        <taxon>Spirochaetales</taxon>
        <taxon>Spirochaetaceae</taxon>
        <taxon>Oceanispirochaeta</taxon>
    </lineage>
</organism>
<accession>A0A5C1QIZ9</accession>
<dbReference type="Proteomes" id="UP000324209">
    <property type="component" value="Chromosome"/>
</dbReference>
<feature type="chain" id="PRO_5023121656" evidence="3">
    <location>
        <begin position="21"/>
        <end position="431"/>
    </location>
</feature>
<dbReference type="Pfam" id="PF01547">
    <property type="entry name" value="SBP_bac_1"/>
    <property type="match status" value="1"/>
</dbReference>
<evidence type="ECO:0000256" key="3">
    <source>
        <dbReference type="SAM" id="SignalP"/>
    </source>
</evidence>
<evidence type="ECO:0000256" key="1">
    <source>
        <dbReference type="ARBA" id="ARBA00004418"/>
    </source>
</evidence>
<evidence type="ECO:0000256" key="2">
    <source>
        <dbReference type="ARBA" id="ARBA00008520"/>
    </source>
</evidence>
<dbReference type="RefSeq" id="WP_149486215.1">
    <property type="nucleotide sequence ID" value="NZ_CP036150.1"/>
</dbReference>
<dbReference type="KEGG" id="ock:EXM22_09095"/>
<dbReference type="OrthoDB" id="1929810at2"/>
<gene>
    <name evidence="4" type="ORF">EXM22_09095</name>
</gene>
<proteinExistence type="inferred from homology"/>
<evidence type="ECO:0000313" key="5">
    <source>
        <dbReference type="Proteomes" id="UP000324209"/>
    </source>
</evidence>
<comment type="subcellular location">
    <subcellularLocation>
        <location evidence="1">Periplasm</location>
    </subcellularLocation>
</comment>
<dbReference type="AlphaFoldDB" id="A0A5C1QIZ9"/>
<protein>
    <submittedName>
        <fullName evidence="4">Extracellular solute-binding protein</fullName>
    </submittedName>
</protein>
<keyword evidence="3" id="KW-0732">Signal</keyword>
<reference evidence="4 5" key="1">
    <citation type="submission" date="2019-02" db="EMBL/GenBank/DDBJ databases">
        <title>Complete Genome Sequence and Methylome Analysis of free living Spirochaetas.</title>
        <authorList>
            <person name="Fomenkov A."/>
            <person name="Dubinina G."/>
            <person name="Leshcheva N."/>
            <person name="Mikheeva N."/>
            <person name="Grabovich M."/>
            <person name="Vincze T."/>
            <person name="Roberts R.J."/>
        </authorList>
    </citation>
    <scope>NUCLEOTIDE SEQUENCE [LARGE SCALE GENOMIC DNA]</scope>
    <source>
        <strain evidence="4 5">K2</strain>
    </source>
</reference>
<dbReference type="EMBL" id="CP036150">
    <property type="protein sequence ID" value="QEN08135.1"/>
    <property type="molecule type" value="Genomic_DNA"/>
</dbReference>
<sequence length="431" mass="47656">MKRNVLVFLLVVLIGTFAVASGQQSSDAKMAEEERVLTLLVDNATSLTGMIAVADAFEVKTGVKTEIELRPGSAEGENLLKTRLATGEMSDLIYFNSGSLLPALNPERNFIDLTDKPYMDNISPAYKQTVTVNGKIFGIPASSSAAGGILYNKRVYKELGLKVPTTWDQFMANSEVIKQAGKTAIIGSYKDDWTSQLILLSDFYYVQQQVPDFAERFTKNQAKYSTEPAALQAFYKYEEIQKKGYMNKDYLATTYDEALRMLASGDGVQYPMLTFAFAALNDNYPDQIDDIGFFAQPDNKPGLNGATVWLPNSIYLYKNGENTDLAQEWAEFYVSPEGLEIYSKTNKADGPYVVKGVELPSDTPKGILDLMKYFDEDRTAPALEFITPVKAPNSPQICVEVGSGISSPVDAAAKYDRDTEKQAKQLNLPGW</sequence>
<dbReference type="InterPro" id="IPR006059">
    <property type="entry name" value="SBP"/>
</dbReference>